<keyword evidence="2" id="KW-1185">Reference proteome</keyword>
<sequence>MYTPKAFQETDRDTLYQFIRDNSFGLLVSTGTDGIPVATHIPIELQPDAAGKLQLVGHLSKANPQGRLLGNNTPALAVFSGAHSYISSSWYDHVNVPTWNYLSVQVTGQTDILSDDEALEVLRRQVDKYEAHSKCPVSVESMTEGYVRKEMRGIIAFTMTIDTIQGTAKLSQNRDDKNYQNIISELRQTGHAGASELADEMAARRP</sequence>
<dbReference type="SUPFAM" id="SSF50475">
    <property type="entry name" value="FMN-binding split barrel"/>
    <property type="match status" value="1"/>
</dbReference>
<dbReference type="InterPro" id="IPR007396">
    <property type="entry name" value="TR_PAI2-type"/>
</dbReference>
<accession>A0A7G5GY43</accession>
<dbReference type="RefSeq" id="WP_182461042.1">
    <property type="nucleotide sequence ID" value="NZ_CP059732.1"/>
</dbReference>
<dbReference type="Pfam" id="PF04299">
    <property type="entry name" value="FMN_bind_2"/>
    <property type="match status" value="1"/>
</dbReference>
<dbReference type="KEGG" id="sfol:H3H32_02175"/>
<organism evidence="1 2">
    <name type="scientific">Spirosoma foliorum</name>
    <dbReference type="NCBI Taxonomy" id="2710596"/>
    <lineage>
        <taxon>Bacteria</taxon>
        <taxon>Pseudomonadati</taxon>
        <taxon>Bacteroidota</taxon>
        <taxon>Cytophagia</taxon>
        <taxon>Cytophagales</taxon>
        <taxon>Cytophagaceae</taxon>
        <taxon>Spirosoma</taxon>
    </lineage>
</organism>
<dbReference type="AlphaFoldDB" id="A0A7G5GY43"/>
<dbReference type="InterPro" id="IPR012349">
    <property type="entry name" value="Split_barrel_FMN-bd"/>
</dbReference>
<dbReference type="PANTHER" id="PTHR35802">
    <property type="entry name" value="PROTEASE SYNTHASE AND SPORULATION PROTEIN PAI 2"/>
    <property type="match status" value="1"/>
</dbReference>
<dbReference type="EMBL" id="CP059732">
    <property type="protein sequence ID" value="QMW03785.1"/>
    <property type="molecule type" value="Genomic_DNA"/>
</dbReference>
<evidence type="ECO:0000313" key="1">
    <source>
        <dbReference type="EMBL" id="QMW03785.1"/>
    </source>
</evidence>
<gene>
    <name evidence="1" type="ORF">H3H32_02175</name>
</gene>
<dbReference type="Gene3D" id="2.30.110.10">
    <property type="entry name" value="Electron Transport, Fmn-binding Protein, Chain A"/>
    <property type="match status" value="1"/>
</dbReference>
<reference evidence="1 2" key="1">
    <citation type="submission" date="2020-07" db="EMBL/GenBank/DDBJ databases">
        <title>Spirosoma foliorum sp. nov., isolated from the leaves on the Nejang mountain Korea, Republic of.</title>
        <authorList>
            <person name="Ho H."/>
            <person name="Lee Y.-J."/>
            <person name="Nurcahyanto D.-A."/>
            <person name="Kim S.-G."/>
        </authorList>
    </citation>
    <scope>NUCLEOTIDE SEQUENCE [LARGE SCALE GENOMIC DNA]</scope>
    <source>
        <strain evidence="1 2">PL0136</strain>
    </source>
</reference>
<name>A0A7G5GY43_9BACT</name>
<dbReference type="Proteomes" id="UP000515369">
    <property type="component" value="Chromosome"/>
</dbReference>
<dbReference type="PANTHER" id="PTHR35802:SF1">
    <property type="entry name" value="PROTEASE SYNTHASE AND SPORULATION PROTEIN PAI 2"/>
    <property type="match status" value="1"/>
</dbReference>
<proteinExistence type="predicted"/>
<evidence type="ECO:0000313" key="2">
    <source>
        <dbReference type="Proteomes" id="UP000515369"/>
    </source>
</evidence>
<dbReference type="PIRSF" id="PIRSF010372">
    <property type="entry name" value="PaiB"/>
    <property type="match status" value="1"/>
</dbReference>
<protein>
    <submittedName>
        <fullName evidence="1">FMN-binding negative transcriptional regulator</fullName>
    </submittedName>
</protein>